<reference evidence="3 4" key="1">
    <citation type="journal article" date="2021" name="Genome Biol.">
        <title>AFLAP: assembly-free linkage analysis pipeline using k-mers from genome sequencing data.</title>
        <authorList>
            <person name="Fletcher K."/>
            <person name="Zhang L."/>
            <person name="Gil J."/>
            <person name="Han R."/>
            <person name="Cavanaugh K."/>
            <person name="Michelmore R."/>
        </authorList>
    </citation>
    <scope>NUCLEOTIDE SEQUENCE [LARGE SCALE GENOMIC DNA]</scope>
    <source>
        <strain evidence="3 4">SF5</strain>
    </source>
</reference>
<name>A0A976IC21_BRELC</name>
<feature type="transmembrane region" description="Helical" evidence="1">
    <location>
        <begin position="80"/>
        <end position="103"/>
    </location>
</feature>
<keyword evidence="4" id="KW-1185">Reference proteome</keyword>
<comment type="caution">
    <text evidence="3">The sequence shown here is derived from an EMBL/GenBank/DDBJ whole genome shotgun (WGS) entry which is preliminary data.</text>
</comment>
<feature type="signal peptide" evidence="2">
    <location>
        <begin position="1"/>
        <end position="24"/>
    </location>
</feature>
<dbReference type="AlphaFoldDB" id="A0A976IC21"/>
<organism evidence="3 4">
    <name type="scientific">Bremia lactucae</name>
    <name type="common">Lettuce downy mildew</name>
    <dbReference type="NCBI Taxonomy" id="4779"/>
    <lineage>
        <taxon>Eukaryota</taxon>
        <taxon>Sar</taxon>
        <taxon>Stramenopiles</taxon>
        <taxon>Oomycota</taxon>
        <taxon>Peronosporomycetes</taxon>
        <taxon>Peronosporales</taxon>
        <taxon>Peronosporaceae</taxon>
        <taxon>Bremia</taxon>
    </lineage>
</organism>
<dbReference type="KEGG" id="blac:94346497"/>
<evidence type="ECO:0000256" key="2">
    <source>
        <dbReference type="SAM" id="SignalP"/>
    </source>
</evidence>
<protein>
    <recommendedName>
        <fullName evidence="5">RxLR effector protein</fullName>
    </recommendedName>
</protein>
<evidence type="ECO:0008006" key="5">
    <source>
        <dbReference type="Google" id="ProtNLM"/>
    </source>
</evidence>
<evidence type="ECO:0000256" key="1">
    <source>
        <dbReference type="SAM" id="Phobius"/>
    </source>
</evidence>
<dbReference type="EMBL" id="SHOA02000203">
    <property type="protein sequence ID" value="TDH66106.1"/>
    <property type="molecule type" value="Genomic_DNA"/>
</dbReference>
<keyword evidence="1" id="KW-0812">Transmembrane</keyword>
<proteinExistence type="predicted"/>
<keyword evidence="1" id="KW-0472">Membrane</keyword>
<feature type="chain" id="PRO_5037294597" description="RxLR effector protein" evidence="2">
    <location>
        <begin position="25"/>
        <end position="105"/>
    </location>
</feature>
<evidence type="ECO:0000313" key="4">
    <source>
        <dbReference type="Proteomes" id="UP000294530"/>
    </source>
</evidence>
<evidence type="ECO:0000313" key="3">
    <source>
        <dbReference type="EMBL" id="TDH66106.1"/>
    </source>
</evidence>
<dbReference type="Proteomes" id="UP000294530">
    <property type="component" value="Unassembled WGS sequence"/>
</dbReference>
<keyword evidence="2" id="KW-0732">Signal</keyword>
<accession>A0A976IC21</accession>
<keyword evidence="1" id="KW-1133">Transmembrane helix</keyword>
<dbReference type="RefSeq" id="XP_067815605.1">
    <property type="nucleotide sequence ID" value="XM_067960826.1"/>
</dbReference>
<sequence length="105" mass="11316">MGIRTLATVIVIACVASCSRFAGAKKAVLDIIDYDKNNRLRRRNSLSLGKTDAYNEERIPDAPTVIPIIRNVNGSRSSMWSALFLAYLAILAILVAVAGCAAFST</sequence>
<dbReference type="GeneID" id="94346497"/>
<gene>
    <name evidence="3" type="ORF">CCR75_002729</name>
</gene>